<organism evidence="2">
    <name type="scientific">Myoviridae sp. ctakU3</name>
    <dbReference type="NCBI Taxonomy" id="2825135"/>
    <lineage>
        <taxon>Viruses</taxon>
        <taxon>Duplodnaviria</taxon>
        <taxon>Heunggongvirae</taxon>
        <taxon>Uroviricota</taxon>
        <taxon>Caudoviricetes</taxon>
    </lineage>
</organism>
<name>A0A8S5P0P8_9CAUD</name>
<dbReference type="EMBL" id="BK015306">
    <property type="protein sequence ID" value="DAE00647.1"/>
    <property type="molecule type" value="Genomic_DNA"/>
</dbReference>
<keyword evidence="1" id="KW-1133">Transmembrane helix</keyword>
<feature type="transmembrane region" description="Helical" evidence="1">
    <location>
        <begin position="43"/>
        <end position="72"/>
    </location>
</feature>
<keyword evidence="1" id="KW-0472">Membrane</keyword>
<sequence>MKTPQPILIALKFIGLVIRVLAIPFGLYLLYRLLSPSESLFLHFIGTVCFYLSSATFAFLAVAAVFGLVLSFKRRFK</sequence>
<protein>
    <submittedName>
        <fullName evidence="2">Uncharacterized protein</fullName>
    </submittedName>
</protein>
<reference evidence="2" key="1">
    <citation type="journal article" date="2021" name="Proc. Natl. Acad. Sci. U.S.A.">
        <title>A Catalog of Tens of Thousands of Viruses from Human Metagenomes Reveals Hidden Associations with Chronic Diseases.</title>
        <authorList>
            <person name="Tisza M.J."/>
            <person name="Buck C.B."/>
        </authorList>
    </citation>
    <scope>NUCLEOTIDE SEQUENCE</scope>
    <source>
        <strain evidence="2">CtakU3</strain>
    </source>
</reference>
<accession>A0A8S5P0P8</accession>
<evidence type="ECO:0000256" key="1">
    <source>
        <dbReference type="SAM" id="Phobius"/>
    </source>
</evidence>
<proteinExistence type="predicted"/>
<evidence type="ECO:0000313" key="2">
    <source>
        <dbReference type="EMBL" id="DAE00647.1"/>
    </source>
</evidence>
<keyword evidence="1" id="KW-0812">Transmembrane</keyword>
<feature type="transmembrane region" description="Helical" evidence="1">
    <location>
        <begin position="7"/>
        <end position="31"/>
    </location>
</feature>